<dbReference type="InterPro" id="IPR032820">
    <property type="entry name" value="ATPase_put"/>
</dbReference>
<keyword evidence="3" id="KW-1185">Reference proteome</keyword>
<name>A0A8J6I2U8_9FIRM</name>
<organism evidence="2 3">
    <name type="scientific">Capillibacterium thermochitinicola</name>
    <dbReference type="NCBI Taxonomy" id="2699427"/>
    <lineage>
        <taxon>Bacteria</taxon>
        <taxon>Bacillati</taxon>
        <taxon>Bacillota</taxon>
        <taxon>Capillibacterium</taxon>
    </lineage>
</organism>
<dbReference type="Pfam" id="PF09527">
    <property type="entry name" value="ATPase_gene1"/>
    <property type="match status" value="1"/>
</dbReference>
<feature type="transmembrane region" description="Helical" evidence="1">
    <location>
        <begin position="16"/>
        <end position="37"/>
    </location>
</feature>
<comment type="caution">
    <text evidence="2">The sequence shown here is derived from an EMBL/GenBank/DDBJ whole genome shotgun (WGS) entry which is preliminary data.</text>
</comment>
<dbReference type="AlphaFoldDB" id="A0A8J6I2U8"/>
<keyword evidence="1" id="KW-0812">Transmembrane</keyword>
<protein>
    <submittedName>
        <fullName evidence="2">AtpZ/AtpI family protein</fullName>
    </submittedName>
</protein>
<reference evidence="2" key="1">
    <citation type="submission" date="2020-06" db="EMBL/GenBank/DDBJ databases">
        <title>Novel chitinolytic bacterium.</title>
        <authorList>
            <person name="Ungkulpasvich U."/>
            <person name="Kosugi A."/>
            <person name="Uke A."/>
        </authorList>
    </citation>
    <scope>NUCLEOTIDE SEQUENCE</scope>
    <source>
        <strain evidence="2">UUS1-1</strain>
    </source>
</reference>
<gene>
    <name evidence="2" type="ORF">G5B42_08935</name>
</gene>
<accession>A0A8J6I2U8</accession>
<feature type="transmembrane region" description="Helical" evidence="1">
    <location>
        <begin position="49"/>
        <end position="70"/>
    </location>
</feature>
<proteinExistence type="predicted"/>
<keyword evidence="1" id="KW-1133">Transmembrane helix</keyword>
<evidence type="ECO:0000256" key="1">
    <source>
        <dbReference type="SAM" id="Phobius"/>
    </source>
</evidence>
<dbReference type="RefSeq" id="WP_181340128.1">
    <property type="nucleotide sequence ID" value="NZ_JAAKDE010000017.1"/>
</dbReference>
<dbReference type="Proteomes" id="UP000657177">
    <property type="component" value="Unassembled WGS sequence"/>
</dbReference>
<keyword evidence="1" id="KW-0472">Membrane</keyword>
<sequence>MPPEGLRFDPELIRALRFYGIISLDLVTGPLLGLAFGRHLNQSFGLSPLWTVFGFLAGASLSFFGFYRLTTTEIYRDWRKNREKKGK</sequence>
<dbReference type="EMBL" id="JAAKDE010000017">
    <property type="protein sequence ID" value="MBA2133659.1"/>
    <property type="molecule type" value="Genomic_DNA"/>
</dbReference>
<evidence type="ECO:0000313" key="3">
    <source>
        <dbReference type="Proteomes" id="UP000657177"/>
    </source>
</evidence>
<evidence type="ECO:0000313" key="2">
    <source>
        <dbReference type="EMBL" id="MBA2133659.1"/>
    </source>
</evidence>